<dbReference type="AlphaFoldDB" id="A0A7J0EC68"/>
<organism evidence="1 2">
    <name type="scientific">Actinidia rufa</name>
    <dbReference type="NCBI Taxonomy" id="165716"/>
    <lineage>
        <taxon>Eukaryota</taxon>
        <taxon>Viridiplantae</taxon>
        <taxon>Streptophyta</taxon>
        <taxon>Embryophyta</taxon>
        <taxon>Tracheophyta</taxon>
        <taxon>Spermatophyta</taxon>
        <taxon>Magnoliopsida</taxon>
        <taxon>eudicotyledons</taxon>
        <taxon>Gunneridae</taxon>
        <taxon>Pentapetalae</taxon>
        <taxon>asterids</taxon>
        <taxon>Ericales</taxon>
        <taxon>Actinidiaceae</taxon>
        <taxon>Actinidia</taxon>
    </lineage>
</organism>
<reference evidence="1 2" key="1">
    <citation type="submission" date="2019-07" db="EMBL/GenBank/DDBJ databases">
        <title>De Novo Assembly of kiwifruit Actinidia rufa.</title>
        <authorList>
            <person name="Sugita-Konishi S."/>
            <person name="Sato K."/>
            <person name="Mori E."/>
            <person name="Abe Y."/>
            <person name="Kisaki G."/>
            <person name="Hamano K."/>
            <person name="Suezawa K."/>
            <person name="Otani M."/>
            <person name="Fukuda T."/>
            <person name="Manabe T."/>
            <person name="Gomi K."/>
            <person name="Tabuchi M."/>
            <person name="Akimitsu K."/>
            <person name="Kataoka I."/>
        </authorList>
    </citation>
    <scope>NUCLEOTIDE SEQUENCE [LARGE SCALE GENOMIC DNA]</scope>
    <source>
        <strain evidence="2">cv. Fuchu</strain>
    </source>
</reference>
<proteinExistence type="predicted"/>
<evidence type="ECO:0000313" key="1">
    <source>
        <dbReference type="EMBL" id="GFY83980.1"/>
    </source>
</evidence>
<name>A0A7J0EC68_9ERIC</name>
<sequence length="131" mass="13721">MSSPALSSDIGSGFPVLSAVAARWVCSSPGNGDRGRRLAIRACGGSVAEMAESASTPGSLRTGKEMKNSLIDLLKGATRDSYVHLQPEGSDGPSVRQIKALSAGGLTLRKELEKKNSAETGKKLLHLNWVD</sequence>
<dbReference type="Proteomes" id="UP000585474">
    <property type="component" value="Unassembled WGS sequence"/>
</dbReference>
<keyword evidence="2" id="KW-1185">Reference proteome</keyword>
<dbReference type="EMBL" id="BJWL01000003">
    <property type="protein sequence ID" value="GFY83980.1"/>
    <property type="molecule type" value="Genomic_DNA"/>
</dbReference>
<evidence type="ECO:0000313" key="2">
    <source>
        <dbReference type="Proteomes" id="UP000585474"/>
    </source>
</evidence>
<gene>
    <name evidence="1" type="ORF">Acr_03g0007540</name>
</gene>
<comment type="caution">
    <text evidence="1">The sequence shown here is derived from an EMBL/GenBank/DDBJ whole genome shotgun (WGS) entry which is preliminary data.</text>
</comment>
<protein>
    <submittedName>
        <fullName evidence="1">Uncharacterized protein</fullName>
    </submittedName>
</protein>
<accession>A0A7J0EC68</accession>